<feature type="non-terminal residue" evidence="1">
    <location>
        <position position="135"/>
    </location>
</feature>
<accession>A0A8J4FVC1</accession>
<evidence type="ECO:0000313" key="2">
    <source>
        <dbReference type="Proteomes" id="UP000747110"/>
    </source>
</evidence>
<gene>
    <name evidence="1" type="ORF">Vretifemale_16332</name>
</gene>
<sequence length="135" mass="14562">MVAQAAAVGSHVTSHQLVPGVAEGDVQGGLVRCEELDQLQVAGILQEGHVCGEHHDVGDGLGGVRGVLLDGAPLVVAARPDVDLPVVFEQVLRIGIKKYGISFILTLNYYLSEGKRFGWMDGFLIFRTKLQHIIY</sequence>
<dbReference type="EMBL" id="BNCP01000044">
    <property type="protein sequence ID" value="GIL88361.1"/>
    <property type="molecule type" value="Genomic_DNA"/>
</dbReference>
<reference evidence="1" key="1">
    <citation type="journal article" date="2021" name="Proc. Natl. Acad. Sci. U.S.A.">
        <title>Three genomes in the algal genus Volvox reveal the fate of a haploid sex-determining region after a transition to homothallism.</title>
        <authorList>
            <person name="Yamamoto K."/>
            <person name="Hamaji T."/>
            <person name="Kawai-Toyooka H."/>
            <person name="Matsuzaki R."/>
            <person name="Takahashi F."/>
            <person name="Nishimura Y."/>
            <person name="Kawachi M."/>
            <person name="Noguchi H."/>
            <person name="Minakuchi Y."/>
            <person name="Umen J.G."/>
            <person name="Toyoda A."/>
            <person name="Nozaki H."/>
        </authorList>
    </citation>
    <scope>NUCLEOTIDE SEQUENCE</scope>
    <source>
        <strain evidence="1">NIES-3786</strain>
    </source>
</reference>
<proteinExistence type="predicted"/>
<name>A0A8J4FVC1_9CHLO</name>
<comment type="caution">
    <text evidence="1">The sequence shown here is derived from an EMBL/GenBank/DDBJ whole genome shotgun (WGS) entry which is preliminary data.</text>
</comment>
<dbReference type="Proteomes" id="UP000747110">
    <property type="component" value="Unassembled WGS sequence"/>
</dbReference>
<evidence type="ECO:0000313" key="1">
    <source>
        <dbReference type="EMBL" id="GIL88361.1"/>
    </source>
</evidence>
<dbReference type="AlphaFoldDB" id="A0A8J4FVC1"/>
<organism evidence="1 2">
    <name type="scientific">Volvox reticuliferus</name>
    <dbReference type="NCBI Taxonomy" id="1737510"/>
    <lineage>
        <taxon>Eukaryota</taxon>
        <taxon>Viridiplantae</taxon>
        <taxon>Chlorophyta</taxon>
        <taxon>core chlorophytes</taxon>
        <taxon>Chlorophyceae</taxon>
        <taxon>CS clade</taxon>
        <taxon>Chlamydomonadales</taxon>
        <taxon>Volvocaceae</taxon>
        <taxon>Volvox</taxon>
    </lineage>
</organism>
<protein>
    <submittedName>
        <fullName evidence="1">Uncharacterized protein</fullName>
    </submittedName>
</protein>
<keyword evidence="2" id="KW-1185">Reference proteome</keyword>